<keyword evidence="3" id="KW-0547">Nucleotide-binding</keyword>
<dbReference type="EMBL" id="NXGM01000024">
    <property type="protein sequence ID" value="PIM95494.1"/>
    <property type="molecule type" value="Genomic_DNA"/>
</dbReference>
<dbReference type="InterPro" id="IPR003593">
    <property type="entry name" value="AAA+_ATPase"/>
</dbReference>
<evidence type="ECO:0000313" key="6">
    <source>
        <dbReference type="EMBL" id="PIM95494.1"/>
    </source>
</evidence>
<dbReference type="PANTHER" id="PTHR42939">
    <property type="entry name" value="ABC TRANSPORTER ATP-BINDING PROTEIN ALBC-RELATED"/>
    <property type="match status" value="1"/>
</dbReference>
<comment type="similarity">
    <text evidence="1">Belongs to the ABC transporter superfamily.</text>
</comment>
<name>A0ABX4MFP3_9HYPH</name>
<comment type="caution">
    <text evidence="6">The sequence shown here is derived from an EMBL/GenBank/DDBJ whole genome shotgun (WGS) entry which is preliminary data.</text>
</comment>
<evidence type="ECO:0000259" key="5">
    <source>
        <dbReference type="PROSITE" id="PS50893"/>
    </source>
</evidence>
<keyword evidence="7" id="KW-1185">Reference proteome</keyword>
<proteinExistence type="inferred from homology"/>
<dbReference type="PANTHER" id="PTHR42939:SF1">
    <property type="entry name" value="ABC TRANSPORTER ATP-BINDING PROTEIN ALBC-RELATED"/>
    <property type="match status" value="1"/>
</dbReference>
<gene>
    <name evidence="6" type="primary">sufC</name>
    <name evidence="6" type="ORF">magneo_120</name>
</gene>
<sequence length="224" mass="26234">MIMIKIKHININFKTKRILSNVSLLLFTGELCIMIGENGIGKTSFINTLSNMDNYICQDWIDDKQHRRGMWWRKDRSTTFVGFQHPIEIPGIIYIHFLRLISKRNNTDKTFVNKIQKLNKFMDVNNNMFYRPMNVDFSGGEKQMFELIQMIITEPSLCFLDEPDSGLDSKKTTSISKILLGFNISNRTFLVETHNPKLLNYLSSDSIYNLIHNEVICFRKKCYA</sequence>
<dbReference type="InterPro" id="IPR027417">
    <property type="entry name" value="P-loop_NTPase"/>
</dbReference>
<feature type="domain" description="ABC transporter" evidence="5">
    <location>
        <begin position="4"/>
        <end position="224"/>
    </location>
</feature>
<dbReference type="InterPro" id="IPR003439">
    <property type="entry name" value="ABC_transporter-like_ATP-bd"/>
</dbReference>
<dbReference type="InterPro" id="IPR051782">
    <property type="entry name" value="ABC_Transporter_VariousFunc"/>
</dbReference>
<protein>
    <submittedName>
        <fullName evidence="6">FeS assembly ATPase SufC</fullName>
    </submittedName>
</protein>
<dbReference type="PROSITE" id="PS00211">
    <property type="entry name" value="ABC_TRANSPORTER_1"/>
    <property type="match status" value="1"/>
</dbReference>
<dbReference type="Gene3D" id="3.40.50.300">
    <property type="entry name" value="P-loop containing nucleotide triphosphate hydrolases"/>
    <property type="match status" value="1"/>
</dbReference>
<evidence type="ECO:0000256" key="4">
    <source>
        <dbReference type="ARBA" id="ARBA00022840"/>
    </source>
</evidence>
<dbReference type="Pfam" id="PF00005">
    <property type="entry name" value="ABC_tran"/>
    <property type="match status" value="1"/>
</dbReference>
<evidence type="ECO:0000256" key="1">
    <source>
        <dbReference type="ARBA" id="ARBA00005417"/>
    </source>
</evidence>
<dbReference type="SMART" id="SM00382">
    <property type="entry name" value="AAA"/>
    <property type="match status" value="1"/>
</dbReference>
<organism evidence="6 7">
    <name type="scientific">Candidatus Hodgkinia cicadicola</name>
    <dbReference type="NCBI Taxonomy" id="573658"/>
    <lineage>
        <taxon>Bacteria</taxon>
        <taxon>Pseudomonadati</taxon>
        <taxon>Pseudomonadota</taxon>
        <taxon>Alphaproteobacteria</taxon>
        <taxon>Hyphomicrobiales</taxon>
        <taxon>Candidatus Hodgkinia</taxon>
    </lineage>
</organism>
<dbReference type="Proteomes" id="UP000228684">
    <property type="component" value="Unassembled WGS sequence"/>
</dbReference>
<evidence type="ECO:0000256" key="3">
    <source>
        <dbReference type="ARBA" id="ARBA00022741"/>
    </source>
</evidence>
<dbReference type="InterPro" id="IPR017871">
    <property type="entry name" value="ABC_transporter-like_CS"/>
</dbReference>
<keyword evidence="4" id="KW-0067">ATP-binding</keyword>
<dbReference type="PROSITE" id="PS50893">
    <property type="entry name" value="ABC_TRANSPORTER_2"/>
    <property type="match status" value="1"/>
</dbReference>
<accession>A0ABX4MFP3</accession>
<evidence type="ECO:0000256" key="2">
    <source>
        <dbReference type="ARBA" id="ARBA00022448"/>
    </source>
</evidence>
<evidence type="ECO:0000313" key="7">
    <source>
        <dbReference type="Proteomes" id="UP000228684"/>
    </source>
</evidence>
<dbReference type="SUPFAM" id="SSF52540">
    <property type="entry name" value="P-loop containing nucleoside triphosphate hydrolases"/>
    <property type="match status" value="1"/>
</dbReference>
<reference evidence="6" key="1">
    <citation type="submission" date="2017-09" db="EMBL/GenBank/DDBJ databases">
        <authorList>
            <person name="Campbell M.A."/>
            <person name="Lukasik P."/>
            <person name="Simon C."/>
            <person name="McCutcheon J.P."/>
        </authorList>
    </citation>
    <scope>NUCLEOTIDE SEQUENCE [LARGE SCALE GENOMIC DNA]</scope>
    <source>
        <strain evidence="6">MAGNEO</strain>
    </source>
</reference>
<keyword evidence="2" id="KW-0813">Transport</keyword>